<comment type="caution">
    <text evidence="2">The sequence shown here is derived from an EMBL/GenBank/DDBJ whole genome shotgun (WGS) entry which is preliminary data.</text>
</comment>
<dbReference type="Proteomes" id="UP001529510">
    <property type="component" value="Unassembled WGS sequence"/>
</dbReference>
<feature type="transmembrane region" description="Helical" evidence="1">
    <location>
        <begin position="12"/>
        <end position="37"/>
    </location>
</feature>
<keyword evidence="3" id="KW-1185">Reference proteome</keyword>
<dbReference type="EMBL" id="JAMKFB020000018">
    <property type="protein sequence ID" value="KAL0168944.1"/>
    <property type="molecule type" value="Genomic_DNA"/>
</dbReference>
<feature type="non-terminal residue" evidence="2">
    <location>
        <position position="1"/>
    </location>
</feature>
<evidence type="ECO:0000313" key="2">
    <source>
        <dbReference type="EMBL" id="KAL0168944.1"/>
    </source>
</evidence>
<keyword evidence="1" id="KW-1133">Transmembrane helix</keyword>
<keyword evidence="1" id="KW-0812">Transmembrane</keyword>
<keyword evidence="1" id="KW-0472">Membrane</keyword>
<protein>
    <submittedName>
        <fullName evidence="2">Uncharacterized protein</fullName>
    </submittedName>
</protein>
<dbReference type="AlphaFoldDB" id="A0ABD0P4G7"/>
<gene>
    <name evidence="2" type="ORF">M9458_037166</name>
</gene>
<proteinExistence type="predicted"/>
<organism evidence="2 3">
    <name type="scientific">Cirrhinus mrigala</name>
    <name type="common">Mrigala</name>
    <dbReference type="NCBI Taxonomy" id="683832"/>
    <lineage>
        <taxon>Eukaryota</taxon>
        <taxon>Metazoa</taxon>
        <taxon>Chordata</taxon>
        <taxon>Craniata</taxon>
        <taxon>Vertebrata</taxon>
        <taxon>Euteleostomi</taxon>
        <taxon>Actinopterygii</taxon>
        <taxon>Neopterygii</taxon>
        <taxon>Teleostei</taxon>
        <taxon>Ostariophysi</taxon>
        <taxon>Cypriniformes</taxon>
        <taxon>Cyprinidae</taxon>
        <taxon>Labeoninae</taxon>
        <taxon>Labeonini</taxon>
        <taxon>Cirrhinus</taxon>
    </lineage>
</organism>
<accession>A0ABD0P4G7</accession>
<name>A0ABD0P4G7_CIRMR</name>
<evidence type="ECO:0000256" key="1">
    <source>
        <dbReference type="SAM" id="Phobius"/>
    </source>
</evidence>
<evidence type="ECO:0000313" key="3">
    <source>
        <dbReference type="Proteomes" id="UP001529510"/>
    </source>
</evidence>
<reference evidence="2 3" key="1">
    <citation type="submission" date="2024-05" db="EMBL/GenBank/DDBJ databases">
        <title>Genome sequencing and assembly of Indian major carp, Cirrhinus mrigala (Hamilton, 1822).</title>
        <authorList>
            <person name="Mohindra V."/>
            <person name="Chowdhury L.M."/>
            <person name="Lal K."/>
            <person name="Jena J.K."/>
        </authorList>
    </citation>
    <scope>NUCLEOTIDE SEQUENCE [LARGE SCALE GENOMIC DNA]</scope>
    <source>
        <strain evidence="2">CM1030</strain>
        <tissue evidence="2">Blood</tissue>
    </source>
</reference>
<sequence>VSFVCSLVEYWAYALGWLMALSSILLVPGWALGKLFAGKGSLKQVRRTPCSSLTFDKMNQDKAKINANLHN</sequence>